<dbReference type="SUPFAM" id="SSF51726">
    <property type="entry name" value="UROD/MetE-like"/>
    <property type="match status" value="1"/>
</dbReference>
<dbReference type="GO" id="GO:0004853">
    <property type="term" value="F:uroporphyrinogen decarboxylase activity"/>
    <property type="evidence" value="ECO:0007669"/>
    <property type="project" value="InterPro"/>
</dbReference>
<dbReference type="InterPro" id="IPR000257">
    <property type="entry name" value="Uroporphyrinogen_deCOase"/>
</dbReference>
<name>A0A9D1WGE1_9FIRM</name>
<evidence type="ECO:0000313" key="3">
    <source>
        <dbReference type="Proteomes" id="UP000886817"/>
    </source>
</evidence>
<dbReference type="EMBL" id="DXEX01000060">
    <property type="protein sequence ID" value="HIX58548.1"/>
    <property type="molecule type" value="Genomic_DNA"/>
</dbReference>
<dbReference type="Proteomes" id="UP000886817">
    <property type="component" value="Unassembled WGS sequence"/>
</dbReference>
<organism evidence="2 3">
    <name type="scientific">Candidatus Blautia gallistercoris</name>
    <dbReference type="NCBI Taxonomy" id="2838490"/>
    <lineage>
        <taxon>Bacteria</taxon>
        <taxon>Bacillati</taxon>
        <taxon>Bacillota</taxon>
        <taxon>Clostridia</taxon>
        <taxon>Lachnospirales</taxon>
        <taxon>Lachnospiraceae</taxon>
        <taxon>Blautia</taxon>
    </lineage>
</organism>
<dbReference type="InterPro" id="IPR052024">
    <property type="entry name" value="Methanogen_methyltrans"/>
</dbReference>
<dbReference type="Pfam" id="PF01208">
    <property type="entry name" value="URO-D"/>
    <property type="match status" value="1"/>
</dbReference>
<dbReference type="AlphaFoldDB" id="A0A9D1WGE1"/>
<evidence type="ECO:0000259" key="1">
    <source>
        <dbReference type="Pfam" id="PF01208"/>
    </source>
</evidence>
<comment type="caution">
    <text evidence="2">The sequence shown here is derived from an EMBL/GenBank/DDBJ whole genome shotgun (WGS) entry which is preliminary data.</text>
</comment>
<protein>
    <recommendedName>
        <fullName evidence="1">Uroporphyrinogen decarboxylase (URO-D) domain-containing protein</fullName>
    </recommendedName>
</protein>
<dbReference type="InterPro" id="IPR038071">
    <property type="entry name" value="UROD/MetE-like_sf"/>
</dbReference>
<reference evidence="2" key="2">
    <citation type="submission" date="2021-04" db="EMBL/GenBank/DDBJ databases">
        <authorList>
            <person name="Gilroy R."/>
        </authorList>
    </citation>
    <scope>NUCLEOTIDE SEQUENCE</scope>
    <source>
        <strain evidence="2">ChiSjej1B19-8411</strain>
    </source>
</reference>
<dbReference type="GO" id="GO:0006779">
    <property type="term" value="P:porphyrin-containing compound biosynthetic process"/>
    <property type="evidence" value="ECO:0007669"/>
    <property type="project" value="InterPro"/>
</dbReference>
<proteinExistence type="predicted"/>
<dbReference type="PANTHER" id="PTHR47099">
    <property type="entry name" value="METHYLCOBAMIDE:COM METHYLTRANSFERASE MTBA"/>
    <property type="match status" value="1"/>
</dbReference>
<evidence type="ECO:0000313" key="2">
    <source>
        <dbReference type="EMBL" id="HIX58548.1"/>
    </source>
</evidence>
<reference evidence="2" key="1">
    <citation type="journal article" date="2021" name="PeerJ">
        <title>Extensive microbial diversity within the chicken gut microbiome revealed by metagenomics and culture.</title>
        <authorList>
            <person name="Gilroy R."/>
            <person name="Ravi A."/>
            <person name="Getino M."/>
            <person name="Pursley I."/>
            <person name="Horton D.L."/>
            <person name="Alikhan N.F."/>
            <person name="Baker D."/>
            <person name="Gharbi K."/>
            <person name="Hall N."/>
            <person name="Watson M."/>
            <person name="Adriaenssens E.M."/>
            <person name="Foster-Nyarko E."/>
            <person name="Jarju S."/>
            <person name="Secka A."/>
            <person name="Antonio M."/>
            <person name="Oren A."/>
            <person name="Chaudhuri R.R."/>
            <person name="La Ragione R."/>
            <person name="Hildebrand F."/>
            <person name="Pallen M.J."/>
        </authorList>
    </citation>
    <scope>NUCLEOTIDE SEQUENCE</scope>
    <source>
        <strain evidence="2">ChiSjej1B19-8411</strain>
    </source>
</reference>
<accession>A0A9D1WGE1</accession>
<gene>
    <name evidence="2" type="ORF">IAA45_02365</name>
</gene>
<dbReference type="Gene3D" id="3.20.20.210">
    <property type="match status" value="1"/>
</dbReference>
<sequence>MTAQDKYNQKMKRIDDALAVREPDRVPLIPFVQTYFITHAGHTMAEAMYDETKAQDAMRKYLNEYDPDCNYGYAAFFLGMGPIFEKAGMKFLQWAGQKGGICTENSIHQFVEKAYLEDEEYPQLLSDNSGWIMKRYLPRNFDIFQPLANMDFTSMLGYGSIPGLMQFANPQIAEMFTKLGEIARETAAHYQISGAFDQEMIDAGYPLFFGATTTVAFDMLSDCLRGTIDTMADLYEQPEYVHQAIEHFYPGTLYGALAQTQHSPGKMVFIPLHKGLDGFMGSAQYGEFYWPTLKKLVDDLIAHGQIPYVYTEGKYDSRLEFLKDLPAGKCLVHFEDCDMKEAKRLVGDHCCICGGFNARLLSTGTPEEVTEAVKRTLDICAPGGGYMFDVDTTIDDGAKPENVAAMFEAVKKYGVY</sequence>
<dbReference type="PANTHER" id="PTHR47099:SF1">
    <property type="entry name" value="METHYLCOBAMIDE:COM METHYLTRANSFERASE MTBA"/>
    <property type="match status" value="1"/>
</dbReference>
<feature type="domain" description="Uroporphyrinogen decarboxylase (URO-D)" evidence="1">
    <location>
        <begin position="186"/>
        <end position="413"/>
    </location>
</feature>